<name>A0A161H294_9RHOB</name>
<evidence type="ECO:0000256" key="3">
    <source>
        <dbReference type="SAM" id="MobiDB-lite"/>
    </source>
</evidence>
<feature type="region of interest" description="Disordered" evidence="3">
    <location>
        <begin position="201"/>
        <end position="241"/>
    </location>
</feature>
<evidence type="ECO:0000256" key="1">
    <source>
        <dbReference type="ARBA" id="ARBA00004613"/>
    </source>
</evidence>
<feature type="region of interest" description="Disordered" evidence="3">
    <location>
        <begin position="156"/>
        <end position="186"/>
    </location>
</feature>
<evidence type="ECO:0000313" key="4">
    <source>
        <dbReference type="EMBL" id="AMY71413.1"/>
    </source>
</evidence>
<dbReference type="PANTHER" id="PTHR38340:SF1">
    <property type="entry name" value="S-LAYER PROTEIN"/>
    <property type="match status" value="1"/>
</dbReference>
<dbReference type="InterPro" id="IPR018511">
    <property type="entry name" value="Hemolysin-typ_Ca-bd_CS"/>
</dbReference>
<protein>
    <submittedName>
        <fullName evidence="4">Hemolysin-type calcium-binding repeat family protein</fullName>
    </submittedName>
</protein>
<dbReference type="GO" id="GO:0005576">
    <property type="term" value="C:extracellular region"/>
    <property type="evidence" value="ECO:0007669"/>
    <property type="project" value="UniProtKB-SubCell"/>
</dbReference>
<dbReference type="SUPFAM" id="SSF51120">
    <property type="entry name" value="beta-Roll"/>
    <property type="match status" value="2"/>
</dbReference>
<dbReference type="EMBL" id="CP012661">
    <property type="protein sequence ID" value="AMY71413.1"/>
    <property type="molecule type" value="Genomic_DNA"/>
</dbReference>
<evidence type="ECO:0000313" key="5">
    <source>
        <dbReference type="Proteomes" id="UP000076128"/>
    </source>
</evidence>
<feature type="compositionally biased region" description="Gly residues" evidence="3">
    <location>
        <begin position="117"/>
        <end position="130"/>
    </location>
</feature>
<feature type="region of interest" description="Disordered" evidence="3">
    <location>
        <begin position="24"/>
        <end position="142"/>
    </location>
</feature>
<dbReference type="AlphaFoldDB" id="A0A161H294"/>
<dbReference type="InterPro" id="IPR001343">
    <property type="entry name" value="Hemolysn_Ca-bd"/>
</dbReference>
<dbReference type="GO" id="GO:0005509">
    <property type="term" value="F:calcium ion binding"/>
    <property type="evidence" value="ECO:0007669"/>
    <property type="project" value="InterPro"/>
</dbReference>
<feature type="compositionally biased region" description="Low complexity" evidence="3">
    <location>
        <begin position="75"/>
        <end position="90"/>
    </location>
</feature>
<dbReference type="OrthoDB" id="7801966at2"/>
<dbReference type="PRINTS" id="PR00313">
    <property type="entry name" value="CABNDNGRPT"/>
</dbReference>
<evidence type="ECO:0000256" key="2">
    <source>
        <dbReference type="ARBA" id="ARBA00022525"/>
    </source>
</evidence>
<dbReference type="InterPro" id="IPR011049">
    <property type="entry name" value="Serralysin-like_metalloprot_C"/>
</dbReference>
<comment type="subcellular location">
    <subcellularLocation>
        <location evidence="1">Secreted</location>
    </subcellularLocation>
</comment>
<dbReference type="RefSeq" id="WP_066816911.1">
    <property type="nucleotide sequence ID" value="NZ_CP012661.1"/>
</dbReference>
<gene>
    <name evidence="4" type="ORF">AKL17_4198</name>
</gene>
<dbReference type="PANTHER" id="PTHR38340">
    <property type="entry name" value="S-LAYER PROTEIN"/>
    <property type="match status" value="1"/>
</dbReference>
<feature type="compositionally biased region" description="Basic and acidic residues" evidence="3">
    <location>
        <begin position="202"/>
        <end position="219"/>
    </location>
</feature>
<dbReference type="InterPro" id="IPR050557">
    <property type="entry name" value="RTX_toxin/Mannuronan_C5-epim"/>
</dbReference>
<dbReference type="Gene3D" id="2.150.10.10">
    <property type="entry name" value="Serralysin-like metalloprotease, C-terminal"/>
    <property type="match status" value="4"/>
</dbReference>
<proteinExistence type="predicted"/>
<dbReference type="KEGG" id="daa:AKL17_4198"/>
<accession>A0A161H294</accession>
<dbReference type="STRING" id="1335048.AKL17_4198"/>
<dbReference type="Proteomes" id="UP000076128">
    <property type="component" value="Chromosome"/>
</dbReference>
<dbReference type="PROSITE" id="PS00330">
    <property type="entry name" value="HEMOLYSIN_CALCIUM"/>
    <property type="match status" value="1"/>
</dbReference>
<reference evidence="4 5" key="1">
    <citation type="submission" date="2015-09" db="EMBL/GenBank/DDBJ databases">
        <title>Complete genome sequence of Defluviimonas alba cai42t isolated from an oilfield in Xinjiang.</title>
        <authorList>
            <person name="Geng S."/>
            <person name="Pan X."/>
            <person name="Wu X."/>
        </authorList>
    </citation>
    <scope>NUCLEOTIDE SEQUENCE [LARGE SCALE GENOMIC DNA]</scope>
    <source>
        <strain evidence="5">cai42</strain>
    </source>
</reference>
<dbReference type="Pfam" id="PF00353">
    <property type="entry name" value="HemolysinCabind"/>
    <property type="match status" value="4"/>
</dbReference>
<sequence>MLVLTGLLGLMVAGSMMDFSFLSRKEDEEADEDQIPESSGDHDEENARGDLWDEWDDPPEAAAETGWDDMAGEVAPPAEDPAAPDWNAADSGVPDADTVAVPPRQDLSGGPEDDIIAGGGGDDVLQGLGGDDQMNGGAGNDLLVGGTGADDLHAGAGNDTLLGGEGDDSLHGQEGDDLLLGGAGDDTVAGHGGDDILLGGDGDDRLIGGEGNDTLRGEAGDDSLEGGLGDDHLDGGAGRDTLYGNDGNDTLVGVTPHDSAADADYLNGGRGDDRLILGAGDTGSGGEDADTFVLGDWLMGGDAVAVIADYDPAQDQIVLAYDPAAHPAPEVTVEHEGTTAHVLIDGIRIAEVTGAASLAADGILLIGTPDILETGFPGGAPLAA</sequence>
<feature type="compositionally biased region" description="Basic and acidic residues" evidence="3">
    <location>
        <begin position="39"/>
        <end position="51"/>
    </location>
</feature>
<organism evidence="4 5">
    <name type="scientific">Frigidibacter mobilis</name>
    <dbReference type="NCBI Taxonomy" id="1335048"/>
    <lineage>
        <taxon>Bacteria</taxon>
        <taxon>Pseudomonadati</taxon>
        <taxon>Pseudomonadota</taxon>
        <taxon>Alphaproteobacteria</taxon>
        <taxon>Rhodobacterales</taxon>
        <taxon>Paracoccaceae</taxon>
        <taxon>Frigidibacter</taxon>
    </lineage>
</organism>
<keyword evidence="2" id="KW-0964">Secreted</keyword>
<keyword evidence="5" id="KW-1185">Reference proteome</keyword>